<proteinExistence type="predicted"/>
<dbReference type="EMBL" id="BAABIL010000038">
    <property type="protein sequence ID" value="GAA4963619.1"/>
    <property type="molecule type" value="Genomic_DNA"/>
</dbReference>
<sequence length="88" mass="8995">MGSPGLCIVAAECAGRLTPGQVAAFLWRGSAAYAQRPRTIVATVVPARTSQALGAPGADHRPAAATDEDAAREDREGDQNRHLGSVGA</sequence>
<comment type="caution">
    <text evidence="2">The sequence shown here is derived from an EMBL/GenBank/DDBJ whole genome shotgun (WGS) entry which is preliminary data.</text>
</comment>
<feature type="compositionally biased region" description="Basic and acidic residues" evidence="1">
    <location>
        <begin position="72"/>
        <end position="81"/>
    </location>
</feature>
<reference evidence="3" key="1">
    <citation type="journal article" date="2019" name="Int. J. Syst. Evol. Microbiol.">
        <title>The Global Catalogue of Microorganisms (GCM) 10K type strain sequencing project: providing services to taxonomists for standard genome sequencing and annotation.</title>
        <authorList>
            <consortium name="The Broad Institute Genomics Platform"/>
            <consortium name="The Broad Institute Genome Sequencing Center for Infectious Disease"/>
            <person name="Wu L."/>
            <person name="Ma J."/>
        </authorList>
    </citation>
    <scope>NUCLEOTIDE SEQUENCE [LARGE SCALE GENOMIC DNA]</scope>
    <source>
        <strain evidence="3">JCM 18126</strain>
    </source>
</reference>
<name>A0ABP9H854_9ACTN</name>
<evidence type="ECO:0000313" key="3">
    <source>
        <dbReference type="Proteomes" id="UP001501195"/>
    </source>
</evidence>
<organism evidence="2 3">
    <name type="scientific">Kineococcus glutinatus</name>
    <dbReference type="NCBI Taxonomy" id="1070872"/>
    <lineage>
        <taxon>Bacteria</taxon>
        <taxon>Bacillati</taxon>
        <taxon>Actinomycetota</taxon>
        <taxon>Actinomycetes</taxon>
        <taxon>Kineosporiales</taxon>
        <taxon>Kineosporiaceae</taxon>
        <taxon>Kineococcus</taxon>
    </lineage>
</organism>
<dbReference type="Proteomes" id="UP001501195">
    <property type="component" value="Unassembled WGS sequence"/>
</dbReference>
<protein>
    <submittedName>
        <fullName evidence="2">Uncharacterized protein</fullName>
    </submittedName>
</protein>
<feature type="region of interest" description="Disordered" evidence="1">
    <location>
        <begin position="51"/>
        <end position="88"/>
    </location>
</feature>
<keyword evidence="3" id="KW-1185">Reference proteome</keyword>
<accession>A0ABP9H854</accession>
<gene>
    <name evidence="2" type="ORF">GCM10023225_03630</name>
</gene>
<evidence type="ECO:0000256" key="1">
    <source>
        <dbReference type="SAM" id="MobiDB-lite"/>
    </source>
</evidence>
<evidence type="ECO:0000313" key="2">
    <source>
        <dbReference type="EMBL" id="GAA4963619.1"/>
    </source>
</evidence>